<dbReference type="EMBL" id="VTOW01000002">
    <property type="protein sequence ID" value="NKE71779.1"/>
    <property type="molecule type" value="Genomic_DNA"/>
</dbReference>
<dbReference type="Proteomes" id="UP000534783">
    <property type="component" value="Unassembled WGS sequence"/>
</dbReference>
<dbReference type="RefSeq" id="WP_168060719.1">
    <property type="nucleotide sequence ID" value="NZ_VTOW01000002.1"/>
</dbReference>
<evidence type="ECO:0000313" key="2">
    <source>
        <dbReference type="Proteomes" id="UP000534783"/>
    </source>
</evidence>
<evidence type="ECO:0008006" key="3">
    <source>
        <dbReference type="Google" id="ProtNLM"/>
    </source>
</evidence>
<evidence type="ECO:0000313" key="1">
    <source>
        <dbReference type="EMBL" id="NKE71779.1"/>
    </source>
</evidence>
<reference evidence="1 2" key="1">
    <citation type="journal article" date="2020" name="Nature">
        <title>Bacterial chemolithoautotrophy via manganese oxidation.</title>
        <authorList>
            <person name="Yu H."/>
            <person name="Leadbetter J.R."/>
        </authorList>
    </citation>
    <scope>NUCLEOTIDE SEQUENCE [LARGE SCALE GENOMIC DNA]</scope>
    <source>
        <strain evidence="1 2">Mn-1</strain>
    </source>
</reference>
<name>A0A7X6DRE1_9BACT</name>
<keyword evidence="2" id="KW-1185">Reference proteome</keyword>
<gene>
    <name evidence="1" type="ORF">MNODULE_13610</name>
</gene>
<organism evidence="1 2">
    <name type="scientific">Candidatus Manganitrophus noduliformans</name>
    <dbReference type="NCBI Taxonomy" id="2606439"/>
    <lineage>
        <taxon>Bacteria</taxon>
        <taxon>Pseudomonadati</taxon>
        <taxon>Nitrospirota</taxon>
        <taxon>Nitrospiria</taxon>
        <taxon>Candidatus Troglogloeales</taxon>
        <taxon>Candidatus Manganitrophaceae</taxon>
        <taxon>Candidatus Manganitrophus</taxon>
    </lineage>
</organism>
<dbReference type="AlphaFoldDB" id="A0A7X6DRE1"/>
<accession>A0A7X6DRE1</accession>
<protein>
    <recommendedName>
        <fullName evidence="3">CD-NTase-associated protein 12/Pycsar effector protein TIR domain-containing protein</fullName>
    </recommendedName>
</protein>
<sequence>MANILLLYDMTERDFARDLKDLLEELNIGKVKRIPVSTNKGLTLEEKEKQCFDEADGALFLITPGSKRLDDIYPSPSVNHEMGQAKQKFAGMSQNVIYLVDGECNLPVIDQKARIVFNRKDIRSVVVALTQVIQDLKAAGLFRTAPIPTEIKPEPRTITLEEIAKRLNGEREGVLLEISNRLDGRISDTDLNKFLIEKLKFDMRSVNFIKQDLESLGFLLHLKSLFDRDILCKRVGFGNR</sequence>
<comment type="caution">
    <text evidence="1">The sequence shown here is derived from an EMBL/GenBank/DDBJ whole genome shotgun (WGS) entry which is preliminary data.</text>
</comment>
<proteinExistence type="predicted"/>